<evidence type="ECO:0000313" key="6">
    <source>
        <dbReference type="Ensembl" id="ENSSGRP00000010908.1"/>
    </source>
</evidence>
<protein>
    <recommendedName>
        <fullName evidence="5">AIG1-type G domain-containing protein</fullName>
    </recommendedName>
</protein>
<dbReference type="AlphaFoldDB" id="A0A672KHG4"/>
<feature type="region of interest" description="Disordered" evidence="4">
    <location>
        <begin position="1"/>
        <end position="33"/>
    </location>
</feature>
<dbReference type="InterPro" id="IPR006703">
    <property type="entry name" value="G_AIG1"/>
</dbReference>
<organism evidence="6 7">
    <name type="scientific">Sinocyclocheilus grahami</name>
    <name type="common">Dianchi golden-line fish</name>
    <name type="synonym">Barbus grahami</name>
    <dbReference type="NCBI Taxonomy" id="75366"/>
    <lineage>
        <taxon>Eukaryota</taxon>
        <taxon>Metazoa</taxon>
        <taxon>Chordata</taxon>
        <taxon>Craniata</taxon>
        <taxon>Vertebrata</taxon>
        <taxon>Euteleostomi</taxon>
        <taxon>Actinopterygii</taxon>
        <taxon>Neopterygii</taxon>
        <taxon>Teleostei</taxon>
        <taxon>Ostariophysi</taxon>
        <taxon>Cypriniformes</taxon>
        <taxon>Cyprinidae</taxon>
        <taxon>Cyprininae</taxon>
        <taxon>Sinocyclocheilus</taxon>
    </lineage>
</organism>
<feature type="domain" description="AIG1-type G" evidence="5">
    <location>
        <begin position="1"/>
        <end position="123"/>
    </location>
</feature>
<dbReference type="InParanoid" id="A0A672KHG4"/>
<reference evidence="6" key="1">
    <citation type="submission" date="2025-08" db="UniProtKB">
        <authorList>
            <consortium name="Ensembl"/>
        </authorList>
    </citation>
    <scope>IDENTIFICATION</scope>
</reference>
<evidence type="ECO:0000256" key="1">
    <source>
        <dbReference type="ARBA" id="ARBA00008535"/>
    </source>
</evidence>
<accession>A0A672KHG4</accession>
<keyword evidence="7" id="KW-1185">Reference proteome</keyword>
<dbReference type="PANTHER" id="PTHR10903">
    <property type="entry name" value="GTPASE, IMAP FAMILY MEMBER-RELATED"/>
    <property type="match status" value="1"/>
</dbReference>
<dbReference type="PANTHER" id="PTHR10903:SF186">
    <property type="entry name" value="GTPASE IMAP FAMILY MEMBER 4-LIKE-RELATED"/>
    <property type="match status" value="1"/>
</dbReference>
<proteinExistence type="inferred from homology"/>
<evidence type="ECO:0000313" key="7">
    <source>
        <dbReference type="Proteomes" id="UP000472262"/>
    </source>
</evidence>
<dbReference type="Pfam" id="PF04548">
    <property type="entry name" value="AIG1"/>
    <property type="match status" value="1"/>
</dbReference>
<keyword evidence="3" id="KW-0342">GTP-binding</keyword>
<dbReference type="Gene3D" id="3.40.50.300">
    <property type="entry name" value="P-loop containing nucleotide triphosphate hydrolases"/>
    <property type="match status" value="1"/>
</dbReference>
<name>A0A672KHG4_SINGR</name>
<dbReference type="Ensembl" id="ENSSGRT00000011838.1">
    <property type="protein sequence ID" value="ENSSGRP00000010908.1"/>
    <property type="gene ID" value="ENSSGRG00000007147.1"/>
</dbReference>
<dbReference type="SUPFAM" id="SSF52540">
    <property type="entry name" value="P-loop containing nucleoside triphosphate hydrolases"/>
    <property type="match status" value="1"/>
</dbReference>
<comment type="similarity">
    <text evidence="1">Belongs to the TRAFAC class TrmE-Era-EngA-EngB-Septin-like GTPase superfamily. AIG1/Toc34/Toc159-like paraseptin GTPase family. IAN subfamily.</text>
</comment>
<dbReference type="Proteomes" id="UP000472262">
    <property type="component" value="Unassembled WGS sequence"/>
</dbReference>
<dbReference type="GO" id="GO:0005525">
    <property type="term" value="F:GTP binding"/>
    <property type="evidence" value="ECO:0007669"/>
    <property type="project" value="UniProtKB-KW"/>
</dbReference>
<dbReference type="PROSITE" id="PS51720">
    <property type="entry name" value="G_AIG1"/>
    <property type="match status" value="1"/>
</dbReference>
<evidence type="ECO:0000259" key="5">
    <source>
        <dbReference type="PROSITE" id="PS51720"/>
    </source>
</evidence>
<feature type="compositionally biased region" description="Basic and acidic residues" evidence="4">
    <location>
        <begin position="16"/>
        <end position="33"/>
    </location>
</feature>
<evidence type="ECO:0000256" key="3">
    <source>
        <dbReference type="ARBA" id="ARBA00023134"/>
    </source>
</evidence>
<dbReference type="InterPro" id="IPR027417">
    <property type="entry name" value="P-loop_NTPase"/>
</dbReference>
<keyword evidence="2" id="KW-0547">Nucleotide-binding</keyword>
<evidence type="ECO:0000256" key="4">
    <source>
        <dbReference type="SAM" id="MobiDB-lite"/>
    </source>
</evidence>
<evidence type="ECO:0000256" key="2">
    <source>
        <dbReference type="ARBA" id="ARBA00022741"/>
    </source>
</evidence>
<sequence>SGAGKSSAGNTILGEEVFKSTPDTKSETSGCSEKHITVSGRKISVVDTPGLFDTEMSPEELMTEIARSVYLSSPGPHAFLIVFNVNVRITEQEQQIPQMIEKKNHLWVSCYSFPNSKINDQNI</sequence>
<reference evidence="6" key="2">
    <citation type="submission" date="2025-09" db="UniProtKB">
        <authorList>
            <consortium name="Ensembl"/>
        </authorList>
    </citation>
    <scope>IDENTIFICATION</scope>
</reference>
<dbReference type="InterPro" id="IPR045058">
    <property type="entry name" value="GIMA/IAN/Toc"/>
</dbReference>